<keyword evidence="10" id="KW-1208">Phospholipid metabolism</keyword>
<evidence type="ECO:0000256" key="5">
    <source>
        <dbReference type="ARBA" id="ARBA00022741"/>
    </source>
</evidence>
<keyword evidence="8" id="KW-0443">Lipid metabolism</keyword>
<evidence type="ECO:0000256" key="3">
    <source>
        <dbReference type="ARBA" id="ARBA00022516"/>
    </source>
</evidence>
<accession>A0A7W2A7J4</accession>
<dbReference type="InterPro" id="IPR001206">
    <property type="entry name" value="Diacylglycerol_kinase_cat_dom"/>
</dbReference>
<dbReference type="InterPro" id="IPR050187">
    <property type="entry name" value="Lipid_Phosphate_FormReg"/>
</dbReference>
<dbReference type="GO" id="GO:0005524">
    <property type="term" value="F:ATP binding"/>
    <property type="evidence" value="ECO:0007669"/>
    <property type="project" value="UniProtKB-KW"/>
</dbReference>
<dbReference type="NCBIfam" id="TIGR00147">
    <property type="entry name" value="YegS/Rv2252/BmrU family lipid kinase"/>
    <property type="match status" value="1"/>
</dbReference>
<sequence length="297" mass="32936">MNKIAIIANPAAGNKLLIRDMDQIVKKLNTIAGVVTVWQTEKAGDGAEIIRRVAPESDMVITAGGDGTVYECINSLCSLDDRPLFAILPGGTCNDFSRTLGISQNHLEAAEQITRMQERNIDVGKHGNHYFLNFWGIGLITQVSEHIQSDIKKRWGRLAYYLSAIQTMDERKTFYLEVESGHRQYRGEAMMMIVGNGAYVGGMDAYFPQSSVEDGLLDVLIIKDVSVGSLWSMAVSRLTDQAPEGSDLLYFHARKLKIRTAPVLKVDCDGEKNTFTPVHLSVLPGHLRMIVGEQYNT</sequence>
<evidence type="ECO:0000256" key="2">
    <source>
        <dbReference type="ARBA" id="ARBA00005983"/>
    </source>
</evidence>
<comment type="cofactor">
    <cofactor evidence="1">
        <name>Mg(2+)</name>
        <dbReference type="ChEBI" id="CHEBI:18420"/>
    </cofactor>
</comment>
<dbReference type="PANTHER" id="PTHR12358:SF107">
    <property type="entry name" value="LIPID KINASE BMRU-RELATED"/>
    <property type="match status" value="1"/>
</dbReference>
<evidence type="ECO:0000313" key="12">
    <source>
        <dbReference type="EMBL" id="MBA4492858.1"/>
    </source>
</evidence>
<name>A0A7W2A7J4_9BACL</name>
<comment type="similarity">
    <text evidence="2">Belongs to the diacylglycerol/lipid kinase family.</text>
</comment>
<keyword evidence="5" id="KW-0547">Nucleotide-binding</keyword>
<dbReference type="PROSITE" id="PS50146">
    <property type="entry name" value="DAGK"/>
    <property type="match status" value="1"/>
</dbReference>
<dbReference type="InterPro" id="IPR005218">
    <property type="entry name" value="Diacylglycerol/lipid_kinase"/>
</dbReference>
<keyword evidence="9" id="KW-0594">Phospholipid biosynthesis</keyword>
<dbReference type="PANTHER" id="PTHR12358">
    <property type="entry name" value="SPHINGOSINE KINASE"/>
    <property type="match status" value="1"/>
</dbReference>
<dbReference type="Proteomes" id="UP000535491">
    <property type="component" value="Unassembled WGS sequence"/>
</dbReference>
<dbReference type="InterPro" id="IPR017438">
    <property type="entry name" value="ATP-NAD_kinase_N"/>
</dbReference>
<reference evidence="12 13" key="1">
    <citation type="submission" date="2020-07" db="EMBL/GenBank/DDBJ databases">
        <authorList>
            <person name="Feng H."/>
        </authorList>
    </citation>
    <scope>NUCLEOTIDE SEQUENCE [LARGE SCALE GENOMIC DNA]</scope>
    <source>
        <strain evidence="13">s-10</strain>
    </source>
</reference>
<evidence type="ECO:0000259" key="11">
    <source>
        <dbReference type="PROSITE" id="PS50146"/>
    </source>
</evidence>
<keyword evidence="3" id="KW-0444">Lipid biosynthesis</keyword>
<feature type="domain" description="DAGKc" evidence="11">
    <location>
        <begin position="1"/>
        <end position="130"/>
    </location>
</feature>
<dbReference type="AlphaFoldDB" id="A0A7W2A7J4"/>
<dbReference type="InterPro" id="IPR016064">
    <property type="entry name" value="NAD/diacylglycerol_kinase_sf"/>
</dbReference>
<evidence type="ECO:0000256" key="8">
    <source>
        <dbReference type="ARBA" id="ARBA00023098"/>
    </source>
</evidence>
<evidence type="ECO:0000256" key="4">
    <source>
        <dbReference type="ARBA" id="ARBA00022679"/>
    </source>
</evidence>
<dbReference type="GO" id="GO:0008654">
    <property type="term" value="P:phospholipid biosynthetic process"/>
    <property type="evidence" value="ECO:0007669"/>
    <property type="project" value="UniProtKB-KW"/>
</dbReference>
<proteinExistence type="inferred from homology"/>
<keyword evidence="6 12" id="KW-0418">Kinase</keyword>
<keyword evidence="4" id="KW-0808">Transferase</keyword>
<evidence type="ECO:0000256" key="6">
    <source>
        <dbReference type="ARBA" id="ARBA00022777"/>
    </source>
</evidence>
<dbReference type="InterPro" id="IPR045540">
    <property type="entry name" value="YegS/DAGK_C"/>
</dbReference>
<dbReference type="EMBL" id="JACEIQ010000001">
    <property type="protein sequence ID" value="MBA4492858.1"/>
    <property type="molecule type" value="Genomic_DNA"/>
</dbReference>
<organism evidence="12 13">
    <name type="scientific">Paenactinomyces guangxiensis</name>
    <dbReference type="NCBI Taxonomy" id="1490290"/>
    <lineage>
        <taxon>Bacteria</taxon>
        <taxon>Bacillati</taxon>
        <taxon>Bacillota</taxon>
        <taxon>Bacilli</taxon>
        <taxon>Bacillales</taxon>
        <taxon>Thermoactinomycetaceae</taxon>
        <taxon>Paenactinomyces</taxon>
    </lineage>
</organism>
<gene>
    <name evidence="12" type="ORF">H1191_00835</name>
</gene>
<dbReference type="Gene3D" id="3.40.50.10330">
    <property type="entry name" value="Probable inorganic polyphosphate/atp-NAD kinase, domain 1"/>
    <property type="match status" value="1"/>
</dbReference>
<evidence type="ECO:0000256" key="10">
    <source>
        <dbReference type="ARBA" id="ARBA00023264"/>
    </source>
</evidence>
<evidence type="ECO:0000256" key="1">
    <source>
        <dbReference type="ARBA" id="ARBA00001946"/>
    </source>
</evidence>
<evidence type="ECO:0000313" key="13">
    <source>
        <dbReference type="Proteomes" id="UP000535491"/>
    </source>
</evidence>
<dbReference type="Pfam" id="PF19279">
    <property type="entry name" value="YegS_C"/>
    <property type="match status" value="1"/>
</dbReference>
<dbReference type="GO" id="GO:0005886">
    <property type="term" value="C:plasma membrane"/>
    <property type="evidence" value="ECO:0007669"/>
    <property type="project" value="TreeGrafter"/>
</dbReference>
<dbReference type="Pfam" id="PF00781">
    <property type="entry name" value="DAGK_cat"/>
    <property type="match status" value="1"/>
</dbReference>
<dbReference type="GO" id="GO:0004143">
    <property type="term" value="F:ATP-dependent diacylglycerol kinase activity"/>
    <property type="evidence" value="ECO:0007669"/>
    <property type="project" value="TreeGrafter"/>
</dbReference>
<keyword evidence="13" id="KW-1185">Reference proteome</keyword>
<evidence type="ECO:0000256" key="7">
    <source>
        <dbReference type="ARBA" id="ARBA00022840"/>
    </source>
</evidence>
<dbReference type="Gene3D" id="2.60.200.40">
    <property type="match status" value="1"/>
</dbReference>
<comment type="caution">
    <text evidence="12">The sequence shown here is derived from an EMBL/GenBank/DDBJ whole genome shotgun (WGS) entry which is preliminary data.</text>
</comment>
<dbReference type="SMART" id="SM00046">
    <property type="entry name" value="DAGKc"/>
    <property type="match status" value="1"/>
</dbReference>
<protein>
    <submittedName>
        <fullName evidence="12">Diacylglycerol kinase family lipid kinase</fullName>
    </submittedName>
</protein>
<evidence type="ECO:0000256" key="9">
    <source>
        <dbReference type="ARBA" id="ARBA00023209"/>
    </source>
</evidence>
<keyword evidence="7" id="KW-0067">ATP-binding</keyword>
<dbReference type="SUPFAM" id="SSF111331">
    <property type="entry name" value="NAD kinase/diacylglycerol kinase-like"/>
    <property type="match status" value="1"/>
</dbReference>